<evidence type="ECO:0000256" key="1">
    <source>
        <dbReference type="ARBA" id="ARBA00001974"/>
    </source>
</evidence>
<evidence type="ECO:0000313" key="10">
    <source>
        <dbReference type="EMBL" id="SEN40856.1"/>
    </source>
</evidence>
<feature type="domain" description="FAD dependent oxidoreductase" evidence="9">
    <location>
        <begin position="4"/>
        <end position="297"/>
    </location>
</feature>
<dbReference type="InterPro" id="IPR023209">
    <property type="entry name" value="DAO"/>
</dbReference>
<dbReference type="RefSeq" id="WP_090610983.1">
    <property type="nucleotide sequence ID" value="NZ_CP067124.1"/>
</dbReference>
<dbReference type="PANTHER" id="PTHR11530">
    <property type="entry name" value="D-AMINO ACID OXIDASE"/>
    <property type="match status" value="1"/>
</dbReference>
<keyword evidence="4" id="KW-0274">FAD</keyword>
<evidence type="ECO:0000256" key="2">
    <source>
        <dbReference type="ARBA" id="ARBA00006730"/>
    </source>
</evidence>
<dbReference type="EMBL" id="FODE01000006">
    <property type="protein sequence ID" value="SEN40856.1"/>
    <property type="molecule type" value="Genomic_DNA"/>
</dbReference>
<dbReference type="Gene3D" id="3.50.50.60">
    <property type="entry name" value="FAD/NAD(P)-binding domain"/>
    <property type="match status" value="2"/>
</dbReference>
<dbReference type="PANTHER" id="PTHR11530:SF11">
    <property type="entry name" value="D-ASPARTATE OXIDASE"/>
    <property type="match status" value="1"/>
</dbReference>
<accession>A0A1H8G9Y7</accession>
<dbReference type="Proteomes" id="UP000199054">
    <property type="component" value="Unassembled WGS sequence"/>
</dbReference>
<proteinExistence type="inferred from homology"/>
<evidence type="ECO:0000256" key="7">
    <source>
        <dbReference type="ARBA" id="ARBA00039751"/>
    </source>
</evidence>
<evidence type="ECO:0000256" key="5">
    <source>
        <dbReference type="ARBA" id="ARBA00023002"/>
    </source>
</evidence>
<sequence>MFSVLGGGVAGLCVATALAERGLPVELIADDGVPASYWAGGMLAPGCEGETAPPDVVLAGQGAVDWWAARVPVTRRGTLVVAPARDAAELDRFAARTSGHRPADPGALEPDLAGRFARGLFFEAEAHLDPRAAMAGLRDALAARGVAIRQGDPRGQVIDCRGLAARDHLPDLRGVRGEMLMLDAPDVMLTRTVRLLHPRFPCYVVPRGDGRYMVGATQIESDDPGPITARAVMELLSAAYALHPGFAEARLVQTGAGLRPAFPDNIPVIREIAGRIHVNGMYRHGFLMAPALAETLAGRLPQEVKDAG</sequence>
<dbReference type="SUPFAM" id="SSF54373">
    <property type="entry name" value="FAD-linked reductases, C-terminal domain"/>
    <property type="match status" value="1"/>
</dbReference>
<comment type="cofactor">
    <cofactor evidence="1">
        <name>FAD</name>
        <dbReference type="ChEBI" id="CHEBI:57692"/>
    </cofactor>
</comment>
<dbReference type="GO" id="GO:0046416">
    <property type="term" value="P:D-amino acid metabolic process"/>
    <property type="evidence" value="ECO:0007669"/>
    <property type="project" value="InterPro"/>
</dbReference>
<evidence type="ECO:0000259" key="9">
    <source>
        <dbReference type="Pfam" id="PF01266"/>
    </source>
</evidence>
<dbReference type="SUPFAM" id="SSF51971">
    <property type="entry name" value="Nucleotide-binding domain"/>
    <property type="match status" value="1"/>
</dbReference>
<evidence type="ECO:0000256" key="6">
    <source>
        <dbReference type="ARBA" id="ARBA00039101"/>
    </source>
</evidence>
<name>A0A1H8G9Y7_9RHOB</name>
<comment type="catalytic activity">
    <reaction evidence="8">
        <text>a D-alpha-amino acid + O2 + H2O = a 2-oxocarboxylate + H2O2 + NH4(+)</text>
        <dbReference type="Rhea" id="RHEA:21816"/>
        <dbReference type="ChEBI" id="CHEBI:15377"/>
        <dbReference type="ChEBI" id="CHEBI:15379"/>
        <dbReference type="ChEBI" id="CHEBI:16240"/>
        <dbReference type="ChEBI" id="CHEBI:28938"/>
        <dbReference type="ChEBI" id="CHEBI:35179"/>
        <dbReference type="ChEBI" id="CHEBI:59871"/>
        <dbReference type="EC" id="1.4.3.3"/>
    </reaction>
    <physiologicalReaction direction="left-to-right" evidence="8">
        <dbReference type="Rhea" id="RHEA:21817"/>
    </physiologicalReaction>
</comment>
<dbReference type="Gene3D" id="3.30.9.10">
    <property type="entry name" value="D-Amino Acid Oxidase, subunit A, domain 2"/>
    <property type="match status" value="2"/>
</dbReference>
<dbReference type="AlphaFoldDB" id="A0A1H8G9Y7"/>
<evidence type="ECO:0000256" key="3">
    <source>
        <dbReference type="ARBA" id="ARBA00022630"/>
    </source>
</evidence>
<dbReference type="GO" id="GO:0071949">
    <property type="term" value="F:FAD binding"/>
    <property type="evidence" value="ECO:0007669"/>
    <property type="project" value="InterPro"/>
</dbReference>
<keyword evidence="11" id="KW-1185">Reference proteome</keyword>
<reference evidence="10 11" key="1">
    <citation type="submission" date="2016-10" db="EMBL/GenBank/DDBJ databases">
        <authorList>
            <person name="de Groot N.N."/>
        </authorList>
    </citation>
    <scope>NUCLEOTIDE SEQUENCE [LARGE SCALE GENOMIC DNA]</scope>
    <source>
        <strain evidence="10 11">DSM 8512</strain>
    </source>
</reference>
<dbReference type="STRING" id="34002.SAMN04489859_100676"/>
<gene>
    <name evidence="10" type="ORF">SAMN04489859_100676</name>
</gene>
<keyword evidence="3" id="KW-0285">Flavoprotein</keyword>
<evidence type="ECO:0000256" key="8">
    <source>
        <dbReference type="ARBA" id="ARBA00049547"/>
    </source>
</evidence>
<evidence type="ECO:0000256" key="4">
    <source>
        <dbReference type="ARBA" id="ARBA00022827"/>
    </source>
</evidence>
<dbReference type="EC" id="1.4.3.3" evidence="6"/>
<keyword evidence="5" id="KW-0560">Oxidoreductase</keyword>
<organism evidence="10 11">
    <name type="scientific">Paracoccus alcaliphilus</name>
    <dbReference type="NCBI Taxonomy" id="34002"/>
    <lineage>
        <taxon>Bacteria</taxon>
        <taxon>Pseudomonadati</taxon>
        <taxon>Pseudomonadota</taxon>
        <taxon>Alphaproteobacteria</taxon>
        <taxon>Rhodobacterales</taxon>
        <taxon>Paracoccaceae</taxon>
        <taxon>Paracoccus</taxon>
    </lineage>
</organism>
<dbReference type="OrthoDB" id="9790035at2"/>
<dbReference type="GO" id="GO:0003884">
    <property type="term" value="F:D-amino-acid oxidase activity"/>
    <property type="evidence" value="ECO:0007669"/>
    <property type="project" value="UniProtKB-EC"/>
</dbReference>
<dbReference type="InterPro" id="IPR006076">
    <property type="entry name" value="FAD-dep_OxRdtase"/>
</dbReference>
<dbReference type="InterPro" id="IPR036188">
    <property type="entry name" value="FAD/NAD-bd_sf"/>
</dbReference>
<dbReference type="Pfam" id="PF01266">
    <property type="entry name" value="DAO"/>
    <property type="match status" value="1"/>
</dbReference>
<evidence type="ECO:0000313" key="11">
    <source>
        <dbReference type="Proteomes" id="UP000199054"/>
    </source>
</evidence>
<comment type="similarity">
    <text evidence="2">Belongs to the DAMOX/DASOX family.</text>
</comment>
<protein>
    <recommendedName>
        <fullName evidence="7">D-amino-acid oxidase</fullName>
        <ecNumber evidence="6">1.4.3.3</ecNumber>
    </recommendedName>
</protein>